<protein>
    <recommendedName>
        <fullName evidence="1">site-specific DNA-methyltransferase (adenine-specific)</fullName>
        <ecNumber evidence="1">2.1.1.72</ecNumber>
    </recommendedName>
</protein>
<dbReference type="GO" id="GO:0008170">
    <property type="term" value="F:N-methyltransferase activity"/>
    <property type="evidence" value="ECO:0007669"/>
    <property type="project" value="InterPro"/>
</dbReference>
<dbReference type="InterPro" id="IPR003356">
    <property type="entry name" value="DNA_methylase_A-5"/>
</dbReference>
<keyword evidence="3" id="KW-0808">Transferase</keyword>
<dbReference type="InterPro" id="IPR041635">
    <property type="entry name" value="Type_ISP_LLaBIII_C"/>
</dbReference>
<evidence type="ECO:0000259" key="5">
    <source>
        <dbReference type="Pfam" id="PF02384"/>
    </source>
</evidence>
<dbReference type="InterPro" id="IPR029063">
    <property type="entry name" value="SAM-dependent_MTases_sf"/>
</dbReference>
<feature type="domain" description="DNA methylase adenine-specific" evidence="5">
    <location>
        <begin position="295"/>
        <end position="576"/>
    </location>
</feature>
<feature type="domain" description="Type ISP restriction-modification enzyme LLaBIII C-terminal specificity" evidence="6">
    <location>
        <begin position="703"/>
        <end position="1057"/>
    </location>
</feature>
<dbReference type="Gene3D" id="3.40.50.150">
    <property type="entry name" value="Vaccinia Virus protein VP39"/>
    <property type="match status" value="1"/>
</dbReference>
<dbReference type="PANTHER" id="PTHR33841">
    <property type="entry name" value="DNA METHYLTRANSFERASE YEEA-RELATED"/>
    <property type="match status" value="1"/>
</dbReference>
<reference evidence="7" key="1">
    <citation type="journal article" date="2015" name="Nature">
        <title>Complex archaea that bridge the gap between prokaryotes and eukaryotes.</title>
        <authorList>
            <person name="Spang A."/>
            <person name="Saw J.H."/>
            <person name="Jorgensen S.L."/>
            <person name="Zaremba-Niedzwiedzka K."/>
            <person name="Martijn J."/>
            <person name="Lind A.E."/>
            <person name="van Eijk R."/>
            <person name="Schleper C."/>
            <person name="Guy L."/>
            <person name="Ettema T.J."/>
        </authorList>
    </citation>
    <scope>NUCLEOTIDE SEQUENCE</scope>
</reference>
<comment type="caution">
    <text evidence="7">The sequence shown here is derived from an EMBL/GenBank/DDBJ whole genome shotgun (WGS) entry which is preliminary data.</text>
</comment>
<evidence type="ECO:0000259" key="6">
    <source>
        <dbReference type="Pfam" id="PF18135"/>
    </source>
</evidence>
<proteinExistence type="predicted"/>
<organism evidence="7">
    <name type="scientific">marine sediment metagenome</name>
    <dbReference type="NCBI Taxonomy" id="412755"/>
    <lineage>
        <taxon>unclassified sequences</taxon>
        <taxon>metagenomes</taxon>
        <taxon>ecological metagenomes</taxon>
    </lineage>
</organism>
<sequence length="1063" mass="122313">MTIDEYVASVKKRVASNISREHAYRTDLEQLLRHILPDVDVTNEPVNVTDCGSPDFVITRKGLPLGYIEAKDIGKDLNSKVYDEQFSRYRKALDNLIITDYLTFQFFQHGEMVKEISVGKLISQGVEATPENFPLLERWLNHFATFVAQTVTSPIKLAELMASKARLLEIILEGSLLRDLQDGVITELTSQFETFQDMLIHDLEPKQFADLYAQTLAYGLFAARYHDPTLATFDRNEAAQLIPHSNPLLRNLFQSVAGYNIDERIRSTVDNLAEVFRHADVRKILEGFGKATAQNDPIVHFYETFLAKYDPALRKSRGVWYTPEPVVGFIVRAVDEVLKKRFGLRDGLADNSKTSIEVESQVRDKRTSSGYRRYKKDVHKVQLLDPATGTGTFIAEVVRFIYTNHFEKSQGIWSSYVENDLIPRLNGFEILMASYAMAHLKLDMLLGETGYRASDTHQRLRVFLTNSLEEHHPDTHSLFAQWLSNESREANAVKKDAPVMVILGNPPYSGESRNKGDWIMNLMEDYKKEPGGQVPLQERNSKWINDDYVKFMRFAQHFVERNGEGIVAFINPHGFLDNPTFRGMRWNLLKTYDEIYTIDLHGNAKKNEVAQDGSKDENVFDIEQGVSINILIKTGEKSEKQLGRIFHHDLYGRRTAKYDYLSKTEFSDVAFQEVPCVDPLYYMVPKDFEAQLEYRNGFSLRNLFKTSSVGIVTARDKFCIKMSAGEVRSTIDRFLLLDDETARQEFDLGKDVRDWKIHLAKKDLIDSGNTDSRILPIDYRPFDTRYTYFTGRSKGFHCMPRGDVMQHLVSEGNIALMTCRQVAGGSWSHVGITDKIVDDSRVSNKSRERGYIFPLYLIPDDGSDRIPNFNEELIERLSNHLKIGFETERSDKRMDYFSPVDVFDYIYAVLHSEKYRERFNEFLKTDFPIIPYPNPDAFWPLVGLGGRLRSLHLLDADFLDESITAYPIPGNNRVTRGMTRTSPGYEATDDTTGIVWINDQQFFDDVPLVAWEFHSGGYQPAQKWLKDRQNMELSFNDIRHYQKIIAALVETHQLMQEVDSLLY</sequence>
<evidence type="ECO:0000256" key="1">
    <source>
        <dbReference type="ARBA" id="ARBA00011900"/>
    </source>
</evidence>
<accession>A0A0F9KYZ9</accession>
<dbReference type="SUPFAM" id="SSF53335">
    <property type="entry name" value="S-adenosyl-L-methionine-dependent methyltransferases"/>
    <property type="match status" value="1"/>
</dbReference>
<evidence type="ECO:0000256" key="3">
    <source>
        <dbReference type="ARBA" id="ARBA00022679"/>
    </source>
</evidence>
<dbReference type="GO" id="GO:0009007">
    <property type="term" value="F:site-specific DNA-methyltransferase (adenine-specific) activity"/>
    <property type="evidence" value="ECO:0007669"/>
    <property type="project" value="UniProtKB-EC"/>
</dbReference>
<dbReference type="PANTHER" id="PTHR33841:SF1">
    <property type="entry name" value="DNA METHYLTRANSFERASE A"/>
    <property type="match status" value="1"/>
</dbReference>
<comment type="catalytic activity">
    <reaction evidence="4">
        <text>a 2'-deoxyadenosine in DNA + S-adenosyl-L-methionine = an N(6)-methyl-2'-deoxyadenosine in DNA + S-adenosyl-L-homocysteine + H(+)</text>
        <dbReference type="Rhea" id="RHEA:15197"/>
        <dbReference type="Rhea" id="RHEA-COMP:12418"/>
        <dbReference type="Rhea" id="RHEA-COMP:12419"/>
        <dbReference type="ChEBI" id="CHEBI:15378"/>
        <dbReference type="ChEBI" id="CHEBI:57856"/>
        <dbReference type="ChEBI" id="CHEBI:59789"/>
        <dbReference type="ChEBI" id="CHEBI:90615"/>
        <dbReference type="ChEBI" id="CHEBI:90616"/>
        <dbReference type="EC" id="2.1.1.72"/>
    </reaction>
</comment>
<evidence type="ECO:0000256" key="2">
    <source>
        <dbReference type="ARBA" id="ARBA00022603"/>
    </source>
</evidence>
<dbReference type="EC" id="2.1.1.72" evidence="1"/>
<dbReference type="Pfam" id="PF02384">
    <property type="entry name" value="N6_Mtase"/>
    <property type="match status" value="1"/>
</dbReference>
<dbReference type="PRINTS" id="PR00507">
    <property type="entry name" value="N12N6MTFRASE"/>
</dbReference>
<dbReference type="InterPro" id="IPR050953">
    <property type="entry name" value="N4_N6_ade-DNA_methylase"/>
</dbReference>
<gene>
    <name evidence="7" type="ORF">LCGC14_1344530</name>
</gene>
<dbReference type="EMBL" id="LAZR01008255">
    <property type="protein sequence ID" value="KKM79976.1"/>
    <property type="molecule type" value="Genomic_DNA"/>
</dbReference>
<dbReference type="AlphaFoldDB" id="A0A0F9KYZ9"/>
<evidence type="ECO:0000256" key="4">
    <source>
        <dbReference type="ARBA" id="ARBA00047942"/>
    </source>
</evidence>
<dbReference type="GO" id="GO:0032259">
    <property type="term" value="P:methylation"/>
    <property type="evidence" value="ECO:0007669"/>
    <property type="project" value="UniProtKB-KW"/>
</dbReference>
<name>A0A0F9KYZ9_9ZZZZ</name>
<dbReference type="GO" id="GO:0003677">
    <property type="term" value="F:DNA binding"/>
    <property type="evidence" value="ECO:0007669"/>
    <property type="project" value="InterPro"/>
</dbReference>
<dbReference type="Pfam" id="PF18135">
    <property type="entry name" value="Type_ISP_C"/>
    <property type="match status" value="1"/>
</dbReference>
<keyword evidence="2" id="KW-0489">Methyltransferase</keyword>
<evidence type="ECO:0000313" key="7">
    <source>
        <dbReference type="EMBL" id="KKM79976.1"/>
    </source>
</evidence>